<evidence type="ECO:0000313" key="1">
    <source>
        <dbReference type="EMBL" id="TMQ47678.1"/>
    </source>
</evidence>
<gene>
    <name evidence="1" type="ORF">E6K71_09200</name>
</gene>
<accession>A0A538S8H7</accession>
<comment type="caution">
    <text evidence="1">The sequence shown here is derived from an EMBL/GenBank/DDBJ whole genome shotgun (WGS) entry which is preliminary data.</text>
</comment>
<organism evidence="1 2">
    <name type="scientific">Eiseniibacteriota bacterium</name>
    <dbReference type="NCBI Taxonomy" id="2212470"/>
    <lineage>
        <taxon>Bacteria</taxon>
        <taxon>Candidatus Eiseniibacteriota</taxon>
    </lineage>
</organism>
<reference evidence="1 2" key="1">
    <citation type="journal article" date="2019" name="Nat. Microbiol.">
        <title>Mediterranean grassland soil C-N compound turnover is dependent on rainfall and depth, and is mediated by genomically divergent microorganisms.</title>
        <authorList>
            <person name="Diamond S."/>
            <person name="Andeer P.F."/>
            <person name="Li Z."/>
            <person name="Crits-Christoph A."/>
            <person name="Burstein D."/>
            <person name="Anantharaman K."/>
            <person name="Lane K.R."/>
            <person name="Thomas B.C."/>
            <person name="Pan C."/>
            <person name="Northen T.R."/>
            <person name="Banfield J.F."/>
        </authorList>
    </citation>
    <scope>NUCLEOTIDE SEQUENCE [LARGE SCALE GENOMIC DNA]</scope>
    <source>
        <strain evidence="1">WS_1</strain>
    </source>
</reference>
<dbReference type="AlphaFoldDB" id="A0A538S8H7"/>
<dbReference type="Pfam" id="PF13379">
    <property type="entry name" value="NMT1_2"/>
    <property type="match status" value="1"/>
</dbReference>
<sequence length="330" mass="36548">MITRRDLLRSVAGTVGLLGWPPGLAAGEPPPETTRLRIAQQPSICVAPQWIVTELLKAEGFTDITYVKVTIAGITKALASGEVDVSMHFVGPLVIQLDAGDPITVLGGVHVGCYELFGTDRIRTIRDLKGKTVAVTELGLTQHVYLSSMVAHVGLDPRKDVNFVEHPAAEGKRLLAEGKVDAYLGFPPDPQELRARKVGHVVVNSAVDRPWSQYFCCMATGHREFVRKHPIATKRALRAILKGADICALEPERAARALVDGGFTPRYDYALQTMKDVPYNRWRVYEPEDSIRFYALRLREAGMIKSAPQRLIAEGTDWRFLNELKKELKG</sequence>
<dbReference type="Gene3D" id="3.40.190.10">
    <property type="entry name" value="Periplasmic binding protein-like II"/>
    <property type="match status" value="2"/>
</dbReference>
<dbReference type="EMBL" id="VBOR01000101">
    <property type="protein sequence ID" value="TMQ47678.1"/>
    <property type="molecule type" value="Genomic_DNA"/>
</dbReference>
<dbReference type="Proteomes" id="UP000316292">
    <property type="component" value="Unassembled WGS sequence"/>
</dbReference>
<name>A0A538S8H7_UNCEI</name>
<dbReference type="PANTHER" id="PTHR30024">
    <property type="entry name" value="ALIPHATIC SULFONATES-BINDING PROTEIN-RELATED"/>
    <property type="match status" value="1"/>
</dbReference>
<protein>
    <submittedName>
        <fullName evidence="1">ABC transporter substrate-binding protein</fullName>
    </submittedName>
</protein>
<dbReference type="SUPFAM" id="SSF53850">
    <property type="entry name" value="Periplasmic binding protein-like II"/>
    <property type="match status" value="1"/>
</dbReference>
<evidence type="ECO:0000313" key="2">
    <source>
        <dbReference type="Proteomes" id="UP000316292"/>
    </source>
</evidence>
<proteinExistence type="predicted"/>
<dbReference type="PANTHER" id="PTHR30024:SF42">
    <property type="entry name" value="ALIPHATIC SULFONATES-BINDING PROTEIN-RELATED"/>
    <property type="match status" value="1"/>
</dbReference>